<dbReference type="Pfam" id="PF12796">
    <property type="entry name" value="Ank_2"/>
    <property type="match status" value="2"/>
</dbReference>
<feature type="compositionally biased region" description="Basic and acidic residues" evidence="4">
    <location>
        <begin position="705"/>
        <end position="729"/>
    </location>
</feature>
<dbReference type="EMBL" id="JAWRVE010000008">
    <property type="protein sequence ID" value="KAL1880155.1"/>
    <property type="molecule type" value="Genomic_DNA"/>
</dbReference>
<dbReference type="PANTHER" id="PTHR24173">
    <property type="entry name" value="ANKYRIN REPEAT CONTAINING"/>
    <property type="match status" value="1"/>
</dbReference>
<feature type="compositionally biased region" description="Basic and acidic residues" evidence="4">
    <location>
        <begin position="31"/>
        <end position="41"/>
    </location>
</feature>
<sequence>MSSIPSPDIPMHNMTESGIDASTDQVNAEVSHVENDQESTGRGHARQVSFTNVQVGGIANQSNDEETGPEPSLQENTPADANNDVSIIGDKDDRSPIRRWSLIIRGNSGVKRITLSAGPLPRSVPEAHATSGVDRSKSLPRDGLRDDDNITTAEEKAVESEVLLHDLILSALDAGDVARLKDVMDEAKEGSPGVINLKFGKMQETPLHLSLRYGSQELRPAFFKVVMAYEPDIEAPDKDGRTPLIAAAGCGVTEVIEILLVQNCSINAPDNRKLTALHFAASNGREEIVRRLLKHGANPNTKSVTGRSPIHSVSSRGYHDVLELLLLIDSIDVNPKDFRGSTPLHNACTKNHDNVVRTLLENGGDVNARSNKGWTPLHIAARKHNAVIVQDLLEAGADTMIYSQQLELPESLVPRRYREEIVDLLKRQDIAGRTLANRTGKELNVSKPSPDQERTCHAFEGFIWPSVDKTFRYDTVSVWDMLYSETPKITKLRRGRAPQWVHLPYNNRTWVEDVFKLIYSENNEDMEAKGKESELRPPSTQGSPTSLRNILQFLAAEFAEIPIIDVDMQQPYYYQKPSDDQVVDIETEVAADETWVATERRLVKKYASNEGRPLTPEEEDYIDKMWDLGKYYEVHNSRSLDESFHELLDADDINQRNGDQVLSRYLARFRLDAEQDKEAAAGSDRESLASERLEATKVQDQGHGGFHETKRQDRKYSEEKVTAEHDQNENKASVETQRRSSTQDAQQTQQEPQLSGHGDEPQTEKEPPEGLTNKPNPSQLESQDKGPRRRAPKWLSRIVASFKKRKHSGASSRATKETTYYDSYFSSSYASSVSGGSDQSENENSSKRPRQQILIVPQLWIWKIENVIVTTFPERWDSSNPRVLAKIMLANIEERNRTAKKEQMFEDMDVQGVLYGILESCLGFEPLFSTYDEERGYHDAFAAEIAYVVGDRLTVLATSHLGVYKLTLPKQSSQTTACYHKYRESLGETEQSFANAGKEETELLILIDDILSEIAMIKRAHEDQSQVCVAMKAEQDASQTLSNTRERSPHLFPSQKSPTRPPGLRHSQTGDIHLDLPHFQDFNRARPTPTRRPDTKLLRQEEDARRIRESASP</sequence>
<feature type="compositionally biased region" description="Polar residues" evidence="4">
    <location>
        <begin position="73"/>
        <end position="85"/>
    </location>
</feature>
<feature type="region of interest" description="Disordered" evidence="4">
    <location>
        <begin position="119"/>
        <end position="147"/>
    </location>
</feature>
<comment type="caution">
    <text evidence="5">The sequence shown here is derived from an EMBL/GenBank/DDBJ whole genome shotgun (WGS) entry which is preliminary data.</text>
</comment>
<feature type="compositionally biased region" description="Polar residues" evidence="4">
    <location>
        <begin position="48"/>
        <end position="62"/>
    </location>
</feature>
<gene>
    <name evidence="5" type="ORF">Daus18300_001518</name>
</gene>
<feature type="compositionally biased region" description="Basic and acidic residues" evidence="4">
    <location>
        <begin position="134"/>
        <end position="147"/>
    </location>
</feature>
<dbReference type="Gene3D" id="1.25.40.20">
    <property type="entry name" value="Ankyrin repeat-containing domain"/>
    <property type="match status" value="1"/>
</dbReference>
<evidence type="ECO:0000256" key="1">
    <source>
        <dbReference type="ARBA" id="ARBA00022737"/>
    </source>
</evidence>
<keyword evidence="6" id="KW-1185">Reference proteome</keyword>
<feature type="compositionally biased region" description="Polar residues" evidence="4">
    <location>
        <begin position="14"/>
        <end position="28"/>
    </location>
</feature>
<reference evidence="5 6" key="1">
    <citation type="journal article" date="2024" name="IMA Fungus">
        <title>IMA Genome - F19 : A genome assembly and annotation guide to empower mycologists, including annotated draft genome sequences of Ceratocystis pirilliformis, Diaporthe australafricana, Fusarium ophioides, Paecilomyces lecythidis, and Sporothrix stenoceras.</title>
        <authorList>
            <person name="Aylward J."/>
            <person name="Wilson A.M."/>
            <person name="Visagie C.M."/>
            <person name="Spraker J."/>
            <person name="Barnes I."/>
            <person name="Buitendag C."/>
            <person name="Ceriani C."/>
            <person name="Del Mar Angel L."/>
            <person name="du Plessis D."/>
            <person name="Fuchs T."/>
            <person name="Gasser K."/>
            <person name="Kramer D."/>
            <person name="Li W."/>
            <person name="Munsamy K."/>
            <person name="Piso A."/>
            <person name="Price J.L."/>
            <person name="Sonnekus B."/>
            <person name="Thomas C."/>
            <person name="van der Nest A."/>
            <person name="van Dijk A."/>
            <person name="van Heerden A."/>
            <person name="van Vuuren N."/>
            <person name="Yilmaz N."/>
            <person name="Duong T.A."/>
            <person name="van der Merwe N.A."/>
            <person name="Wingfield M.J."/>
            <person name="Wingfield B.D."/>
        </authorList>
    </citation>
    <scope>NUCLEOTIDE SEQUENCE [LARGE SCALE GENOMIC DNA]</scope>
    <source>
        <strain evidence="5 6">CMW 18300</strain>
    </source>
</reference>
<evidence type="ECO:0000256" key="4">
    <source>
        <dbReference type="SAM" id="MobiDB-lite"/>
    </source>
</evidence>
<evidence type="ECO:0000313" key="6">
    <source>
        <dbReference type="Proteomes" id="UP001583177"/>
    </source>
</evidence>
<name>A0ABR3XWU8_9PEZI</name>
<feature type="region of interest" description="Disordered" evidence="4">
    <location>
        <begin position="695"/>
        <end position="792"/>
    </location>
</feature>
<dbReference type="InterPro" id="IPR036770">
    <property type="entry name" value="Ankyrin_rpt-contain_sf"/>
</dbReference>
<feature type="compositionally biased region" description="Basic and acidic residues" evidence="4">
    <location>
        <begin position="1091"/>
        <end position="1113"/>
    </location>
</feature>
<proteinExistence type="predicted"/>
<feature type="compositionally biased region" description="Basic and acidic residues" evidence="4">
    <location>
        <begin position="1072"/>
        <end position="1084"/>
    </location>
</feature>
<feature type="repeat" description="ANK" evidence="3">
    <location>
        <begin position="272"/>
        <end position="304"/>
    </location>
</feature>
<organism evidence="5 6">
    <name type="scientific">Diaporthe australafricana</name>
    <dbReference type="NCBI Taxonomy" id="127596"/>
    <lineage>
        <taxon>Eukaryota</taxon>
        <taxon>Fungi</taxon>
        <taxon>Dikarya</taxon>
        <taxon>Ascomycota</taxon>
        <taxon>Pezizomycotina</taxon>
        <taxon>Sordariomycetes</taxon>
        <taxon>Sordariomycetidae</taxon>
        <taxon>Diaporthales</taxon>
        <taxon>Diaporthaceae</taxon>
        <taxon>Diaporthe</taxon>
    </lineage>
</organism>
<evidence type="ECO:0000313" key="5">
    <source>
        <dbReference type="EMBL" id="KAL1880155.1"/>
    </source>
</evidence>
<accession>A0ABR3XWU8</accession>
<feature type="repeat" description="ANK" evidence="3">
    <location>
        <begin position="339"/>
        <end position="371"/>
    </location>
</feature>
<dbReference type="Proteomes" id="UP001583177">
    <property type="component" value="Unassembled WGS sequence"/>
</dbReference>
<dbReference type="InterPro" id="IPR002110">
    <property type="entry name" value="Ankyrin_rpt"/>
</dbReference>
<evidence type="ECO:0000256" key="2">
    <source>
        <dbReference type="ARBA" id="ARBA00023043"/>
    </source>
</evidence>
<dbReference type="PANTHER" id="PTHR24173:SF74">
    <property type="entry name" value="ANKYRIN REPEAT DOMAIN-CONTAINING PROTEIN 16"/>
    <property type="match status" value="1"/>
</dbReference>
<dbReference type="PROSITE" id="PS50088">
    <property type="entry name" value="ANK_REPEAT"/>
    <property type="match status" value="4"/>
</dbReference>
<protein>
    <recommendedName>
        <fullName evidence="7">Ankyrin repeat protein</fullName>
    </recommendedName>
</protein>
<feature type="region of interest" description="Disordered" evidence="4">
    <location>
        <begin position="1038"/>
        <end position="1113"/>
    </location>
</feature>
<feature type="repeat" description="ANK" evidence="3">
    <location>
        <begin position="372"/>
        <end position="404"/>
    </location>
</feature>
<feature type="repeat" description="ANK" evidence="3">
    <location>
        <begin position="239"/>
        <end position="271"/>
    </location>
</feature>
<dbReference type="SUPFAM" id="SSF48403">
    <property type="entry name" value="Ankyrin repeat"/>
    <property type="match status" value="1"/>
</dbReference>
<keyword evidence="2 3" id="KW-0040">ANK repeat</keyword>
<evidence type="ECO:0000256" key="3">
    <source>
        <dbReference type="PROSITE-ProRule" id="PRU00023"/>
    </source>
</evidence>
<feature type="compositionally biased region" description="Low complexity" evidence="4">
    <location>
        <begin position="739"/>
        <end position="750"/>
    </location>
</feature>
<dbReference type="PRINTS" id="PR01415">
    <property type="entry name" value="ANKYRIN"/>
</dbReference>
<keyword evidence="1" id="KW-0677">Repeat</keyword>
<dbReference type="SMART" id="SM00248">
    <property type="entry name" value="ANK"/>
    <property type="match status" value="6"/>
</dbReference>
<feature type="region of interest" description="Disordered" evidence="4">
    <location>
        <begin position="1"/>
        <end position="92"/>
    </location>
</feature>
<feature type="compositionally biased region" description="Basic and acidic residues" evidence="4">
    <location>
        <begin position="757"/>
        <end position="768"/>
    </location>
</feature>
<dbReference type="PROSITE" id="PS50297">
    <property type="entry name" value="ANK_REP_REGION"/>
    <property type="match status" value="4"/>
</dbReference>
<evidence type="ECO:0008006" key="7">
    <source>
        <dbReference type="Google" id="ProtNLM"/>
    </source>
</evidence>